<feature type="repeat" description="WD" evidence="3">
    <location>
        <begin position="60"/>
        <end position="101"/>
    </location>
</feature>
<dbReference type="Proteomes" id="UP000770889">
    <property type="component" value="Unassembled WGS sequence"/>
</dbReference>
<accession>A0A944M8K2</accession>
<dbReference type="PROSITE" id="PS50082">
    <property type="entry name" value="WD_REPEATS_2"/>
    <property type="match status" value="2"/>
</dbReference>
<comment type="caution">
    <text evidence="5">The sequence shown here is derived from an EMBL/GenBank/DDBJ whole genome shotgun (WGS) entry which is preliminary data.</text>
</comment>
<feature type="repeat" description="WD" evidence="3">
    <location>
        <begin position="269"/>
        <end position="301"/>
    </location>
</feature>
<evidence type="ECO:0000256" key="2">
    <source>
        <dbReference type="ARBA" id="ARBA00022737"/>
    </source>
</evidence>
<dbReference type="PANTHER" id="PTHR19848">
    <property type="entry name" value="WD40 REPEAT PROTEIN"/>
    <property type="match status" value="1"/>
</dbReference>
<dbReference type="AlphaFoldDB" id="A0A944M8K2"/>
<dbReference type="InterPro" id="IPR024977">
    <property type="entry name" value="Apc4-like_WD40_dom"/>
</dbReference>
<dbReference type="PROSITE" id="PS50294">
    <property type="entry name" value="WD_REPEATS_REGION"/>
    <property type="match status" value="2"/>
</dbReference>
<dbReference type="SMART" id="SM00320">
    <property type="entry name" value="WD40"/>
    <property type="match status" value="8"/>
</dbReference>
<evidence type="ECO:0000313" key="6">
    <source>
        <dbReference type="Proteomes" id="UP000770889"/>
    </source>
</evidence>
<sequence>MQGLSAATAAVTGAELAWATVLGESIAHIAWLPSGGLLLAGTADGELCAFQLDAEWKFRVQAHRQGITRVSPSPAGDCIATTGEDGGLLLWQAENGERLQTLARDQGWAEHLAWSPDGRILAGVAGSRIYLRDADGKISEWDGHPGNVTALAWAPKGSRLASATNKGVYLWNPRSWQPTRVLSFPGAAVSLAWSHDGHALAAGTQDGFLHIRLQLPGATPRQLSMSGYPGKVSSLSWHPKQLRIASCGGSDLVLWDLDAEKGDRRATPLRRHNHTLTTLAYAPNGGLLASADRNGRLCIWSADHRVAFEMELGSEITALAWQPGGHGLAVGSIDGVVRLFNLGDKH</sequence>
<evidence type="ECO:0000256" key="3">
    <source>
        <dbReference type="PROSITE-ProRule" id="PRU00221"/>
    </source>
</evidence>
<dbReference type="PANTHER" id="PTHR19848:SF8">
    <property type="entry name" value="F-BOX AND WD REPEAT DOMAIN CONTAINING 7"/>
    <property type="match status" value="1"/>
</dbReference>
<evidence type="ECO:0000313" key="5">
    <source>
        <dbReference type="EMBL" id="MBT2987338.1"/>
    </source>
</evidence>
<keyword evidence="2" id="KW-0677">Repeat</keyword>
<proteinExistence type="predicted"/>
<dbReference type="SUPFAM" id="SSF50978">
    <property type="entry name" value="WD40 repeat-like"/>
    <property type="match status" value="1"/>
</dbReference>
<gene>
    <name evidence="5" type="ORF">KME65_00095</name>
</gene>
<dbReference type="EMBL" id="JAHHGM010000001">
    <property type="protein sequence ID" value="MBT2987338.1"/>
    <property type="molecule type" value="Genomic_DNA"/>
</dbReference>
<protein>
    <recommendedName>
        <fullName evidence="4">Anaphase-promoting complex subunit 4-like WD40 domain-containing protein</fullName>
    </recommendedName>
</protein>
<evidence type="ECO:0000256" key="1">
    <source>
        <dbReference type="ARBA" id="ARBA00022574"/>
    </source>
</evidence>
<dbReference type="InterPro" id="IPR036322">
    <property type="entry name" value="WD40_repeat_dom_sf"/>
</dbReference>
<dbReference type="Pfam" id="PF00400">
    <property type="entry name" value="WD40"/>
    <property type="match status" value="4"/>
</dbReference>
<feature type="domain" description="Anaphase-promoting complex subunit 4-like WD40" evidence="4">
    <location>
        <begin position="280"/>
        <end position="342"/>
    </location>
</feature>
<dbReference type="InterPro" id="IPR001680">
    <property type="entry name" value="WD40_rpt"/>
</dbReference>
<dbReference type="InterPro" id="IPR015943">
    <property type="entry name" value="WD40/YVTN_repeat-like_dom_sf"/>
</dbReference>
<name>A0A944M8K2_9GAMM</name>
<organism evidence="5 6">
    <name type="scientific">Candidatus Thiodiazotropha taylori</name>
    <dbReference type="NCBI Taxonomy" id="2792791"/>
    <lineage>
        <taxon>Bacteria</taxon>
        <taxon>Pseudomonadati</taxon>
        <taxon>Pseudomonadota</taxon>
        <taxon>Gammaproteobacteria</taxon>
        <taxon>Chromatiales</taxon>
        <taxon>Sedimenticolaceae</taxon>
        <taxon>Candidatus Thiodiazotropha</taxon>
    </lineage>
</organism>
<evidence type="ECO:0000259" key="4">
    <source>
        <dbReference type="Pfam" id="PF12894"/>
    </source>
</evidence>
<dbReference type="Gene3D" id="2.130.10.10">
    <property type="entry name" value="YVTN repeat-like/Quinoprotein amine dehydrogenase"/>
    <property type="match status" value="2"/>
</dbReference>
<reference evidence="5 6" key="1">
    <citation type="submission" date="2021-05" db="EMBL/GenBank/DDBJ databases">
        <title>Genetic and Functional Diversity in Clade A Lucinid endosymbionts from the Bahamas.</title>
        <authorList>
            <person name="Giani N.M."/>
            <person name="Engel A.S."/>
            <person name="Campbell B.J."/>
        </authorList>
    </citation>
    <scope>NUCLEOTIDE SEQUENCE [LARGE SCALE GENOMIC DNA]</scope>
    <source>
        <strain evidence="5">LUC16012Gg_MoonRockCtena</strain>
    </source>
</reference>
<dbReference type="Pfam" id="PF12894">
    <property type="entry name" value="ANAPC4_WD40"/>
    <property type="match status" value="1"/>
</dbReference>
<keyword evidence="1 3" id="KW-0853">WD repeat</keyword>